<dbReference type="AlphaFoldDB" id="A0A0R1UGN2"/>
<keyword evidence="1" id="KW-0805">Transcription regulation</keyword>
<dbReference type="InterPro" id="IPR036390">
    <property type="entry name" value="WH_DNA-bd_sf"/>
</dbReference>
<dbReference type="OrthoDB" id="384891at2"/>
<accession>A0A0R1UGN2</accession>
<keyword evidence="6" id="KW-1185">Reference proteome</keyword>
<reference evidence="5 6" key="1">
    <citation type="journal article" date="2015" name="Genome Announc.">
        <title>Expanding the biotechnology potential of lactobacilli through comparative genomics of 213 strains and associated genera.</title>
        <authorList>
            <person name="Sun Z."/>
            <person name="Harris H.M."/>
            <person name="McCann A."/>
            <person name="Guo C."/>
            <person name="Argimon S."/>
            <person name="Zhang W."/>
            <person name="Yang X."/>
            <person name="Jeffery I.B."/>
            <person name="Cooney J.C."/>
            <person name="Kagawa T.F."/>
            <person name="Liu W."/>
            <person name="Song Y."/>
            <person name="Salvetti E."/>
            <person name="Wrobel A."/>
            <person name="Rasinkangas P."/>
            <person name="Parkhill J."/>
            <person name="Rea M.C."/>
            <person name="O'Sullivan O."/>
            <person name="Ritari J."/>
            <person name="Douillard F.P."/>
            <person name="Paul Ross R."/>
            <person name="Yang R."/>
            <person name="Briner A.E."/>
            <person name="Felis G.E."/>
            <person name="de Vos W.M."/>
            <person name="Barrangou R."/>
            <person name="Klaenhammer T.R."/>
            <person name="Caufield P.W."/>
            <person name="Cui Y."/>
            <person name="Zhang H."/>
            <person name="O'Toole P.W."/>
        </authorList>
    </citation>
    <scope>NUCLEOTIDE SEQUENCE [LARGE SCALE GENOMIC DNA]</scope>
    <source>
        <strain evidence="5 6">DSM 16043</strain>
    </source>
</reference>
<dbReference type="STRING" id="1423763.FC46_GL000437"/>
<dbReference type="PRINTS" id="PR00598">
    <property type="entry name" value="HTHMARR"/>
</dbReference>
<dbReference type="PROSITE" id="PS50995">
    <property type="entry name" value="HTH_MARR_2"/>
    <property type="match status" value="1"/>
</dbReference>
<comment type="caution">
    <text evidence="5">The sequence shown here is derived from an EMBL/GenBank/DDBJ whole genome shotgun (WGS) entry which is preliminary data.</text>
</comment>
<protein>
    <submittedName>
        <fullName evidence="5">Transcriptional regulator</fullName>
    </submittedName>
</protein>
<dbReference type="PANTHER" id="PTHR42756:SF1">
    <property type="entry name" value="TRANSCRIPTIONAL REPRESSOR OF EMRAB OPERON"/>
    <property type="match status" value="1"/>
</dbReference>
<evidence type="ECO:0000259" key="4">
    <source>
        <dbReference type="PROSITE" id="PS50995"/>
    </source>
</evidence>
<dbReference type="PATRIC" id="fig|1423763.3.peg.441"/>
<dbReference type="GO" id="GO:0003700">
    <property type="term" value="F:DNA-binding transcription factor activity"/>
    <property type="evidence" value="ECO:0007669"/>
    <property type="project" value="InterPro"/>
</dbReference>
<keyword evidence="3" id="KW-0804">Transcription</keyword>
<dbReference type="Gene3D" id="1.10.10.10">
    <property type="entry name" value="Winged helix-like DNA-binding domain superfamily/Winged helix DNA-binding domain"/>
    <property type="match status" value="1"/>
</dbReference>
<evidence type="ECO:0000256" key="2">
    <source>
        <dbReference type="ARBA" id="ARBA00023125"/>
    </source>
</evidence>
<proteinExistence type="predicted"/>
<name>A0A0R1UGN2_9LACO</name>
<evidence type="ECO:0000256" key="1">
    <source>
        <dbReference type="ARBA" id="ARBA00023015"/>
    </source>
</evidence>
<dbReference type="EMBL" id="AZFM01000016">
    <property type="protein sequence ID" value="KRL89941.1"/>
    <property type="molecule type" value="Genomic_DNA"/>
</dbReference>
<organism evidence="5 6">
    <name type="scientific">Lactobacillus kalixensis DSM 16043</name>
    <dbReference type="NCBI Taxonomy" id="1423763"/>
    <lineage>
        <taxon>Bacteria</taxon>
        <taxon>Bacillati</taxon>
        <taxon>Bacillota</taxon>
        <taxon>Bacilli</taxon>
        <taxon>Lactobacillales</taxon>
        <taxon>Lactobacillaceae</taxon>
        <taxon>Lactobacillus</taxon>
    </lineage>
</organism>
<sequence>MKSIKKLLKQALVQSERERDSFAKSLGITGGQMSVSVIDFISDQQDKTTSQHSIELEFNLRRSTVTVMIQRMEKRDLVKRITSANDKRQKLVSLTDKGKALVPKIKAKIKMDNADLQQRFSPEQLSATIEVLEYIKNGKDNE</sequence>
<dbReference type="PANTHER" id="PTHR42756">
    <property type="entry name" value="TRANSCRIPTIONAL REGULATOR, MARR"/>
    <property type="match status" value="1"/>
</dbReference>
<dbReference type="InterPro" id="IPR036388">
    <property type="entry name" value="WH-like_DNA-bd_sf"/>
</dbReference>
<gene>
    <name evidence="5" type="ORF">FC46_GL000437</name>
</gene>
<evidence type="ECO:0000256" key="3">
    <source>
        <dbReference type="ARBA" id="ARBA00023163"/>
    </source>
</evidence>
<dbReference type="RefSeq" id="WP_057798724.1">
    <property type="nucleotide sequence ID" value="NZ_AZFM01000016.1"/>
</dbReference>
<dbReference type="SMART" id="SM00347">
    <property type="entry name" value="HTH_MARR"/>
    <property type="match status" value="1"/>
</dbReference>
<evidence type="ECO:0000313" key="6">
    <source>
        <dbReference type="Proteomes" id="UP000051036"/>
    </source>
</evidence>
<dbReference type="SUPFAM" id="SSF46785">
    <property type="entry name" value="Winged helix' DNA-binding domain"/>
    <property type="match status" value="1"/>
</dbReference>
<dbReference type="Proteomes" id="UP000051036">
    <property type="component" value="Unassembled WGS sequence"/>
</dbReference>
<dbReference type="GO" id="GO:0003677">
    <property type="term" value="F:DNA binding"/>
    <property type="evidence" value="ECO:0007669"/>
    <property type="project" value="UniProtKB-KW"/>
</dbReference>
<dbReference type="InterPro" id="IPR000835">
    <property type="entry name" value="HTH_MarR-typ"/>
</dbReference>
<keyword evidence="2" id="KW-0238">DNA-binding</keyword>
<evidence type="ECO:0000313" key="5">
    <source>
        <dbReference type="EMBL" id="KRL89941.1"/>
    </source>
</evidence>
<feature type="domain" description="HTH marR-type" evidence="4">
    <location>
        <begin position="1"/>
        <end position="137"/>
    </location>
</feature>
<dbReference type="Pfam" id="PF12802">
    <property type="entry name" value="MarR_2"/>
    <property type="match status" value="1"/>
</dbReference>